<evidence type="ECO:0000256" key="1">
    <source>
        <dbReference type="ARBA" id="ARBA00004370"/>
    </source>
</evidence>
<evidence type="ECO:0000256" key="4">
    <source>
        <dbReference type="ARBA" id="ARBA00022833"/>
    </source>
</evidence>
<keyword evidence="10" id="KW-1185">Reference proteome</keyword>
<feature type="domain" description="RING-type" evidence="8">
    <location>
        <begin position="195"/>
        <end position="237"/>
    </location>
</feature>
<dbReference type="InterPro" id="IPR001841">
    <property type="entry name" value="Znf_RING"/>
</dbReference>
<keyword evidence="7" id="KW-1133">Transmembrane helix</keyword>
<comment type="caution">
    <text evidence="9">The sequence shown here is derived from an EMBL/GenBank/DDBJ whole genome shotgun (WGS) entry which is preliminary data.</text>
</comment>
<protein>
    <submittedName>
        <fullName evidence="9">NEP1-interacting protein 1-like</fullName>
    </submittedName>
</protein>
<evidence type="ECO:0000313" key="10">
    <source>
        <dbReference type="Proteomes" id="UP000327157"/>
    </source>
</evidence>
<organism evidence="9 10">
    <name type="scientific">Pyrus ussuriensis x Pyrus communis</name>
    <dbReference type="NCBI Taxonomy" id="2448454"/>
    <lineage>
        <taxon>Eukaryota</taxon>
        <taxon>Viridiplantae</taxon>
        <taxon>Streptophyta</taxon>
        <taxon>Embryophyta</taxon>
        <taxon>Tracheophyta</taxon>
        <taxon>Spermatophyta</taxon>
        <taxon>Magnoliopsida</taxon>
        <taxon>eudicotyledons</taxon>
        <taxon>Gunneridae</taxon>
        <taxon>Pentapetalae</taxon>
        <taxon>rosids</taxon>
        <taxon>fabids</taxon>
        <taxon>Rosales</taxon>
        <taxon>Rosaceae</taxon>
        <taxon>Amygdaloideae</taxon>
        <taxon>Maleae</taxon>
        <taxon>Pyrus</taxon>
    </lineage>
</organism>
<evidence type="ECO:0000259" key="8">
    <source>
        <dbReference type="PROSITE" id="PS50089"/>
    </source>
</evidence>
<dbReference type="OrthoDB" id="8062037at2759"/>
<dbReference type="Proteomes" id="UP000327157">
    <property type="component" value="Unassembled WGS sequence"/>
</dbReference>
<dbReference type="GO" id="GO:0008270">
    <property type="term" value="F:zinc ion binding"/>
    <property type="evidence" value="ECO:0007669"/>
    <property type="project" value="UniProtKB-KW"/>
</dbReference>
<dbReference type="Pfam" id="PF13639">
    <property type="entry name" value="zf-RING_2"/>
    <property type="match status" value="1"/>
</dbReference>
<comment type="subcellular location">
    <subcellularLocation>
        <location evidence="1">Membrane</location>
    </subcellularLocation>
</comment>
<dbReference type="GO" id="GO:0016020">
    <property type="term" value="C:membrane"/>
    <property type="evidence" value="ECO:0007669"/>
    <property type="project" value="UniProtKB-SubCell"/>
</dbReference>
<keyword evidence="5 7" id="KW-0472">Membrane</keyword>
<dbReference type="InterPro" id="IPR013083">
    <property type="entry name" value="Znf_RING/FYVE/PHD"/>
</dbReference>
<evidence type="ECO:0000256" key="5">
    <source>
        <dbReference type="ARBA" id="ARBA00023136"/>
    </source>
</evidence>
<dbReference type="CDD" id="cd16461">
    <property type="entry name" value="RING-H2_EL5-like"/>
    <property type="match status" value="1"/>
</dbReference>
<dbReference type="SMART" id="SM00184">
    <property type="entry name" value="RING"/>
    <property type="match status" value="1"/>
</dbReference>
<dbReference type="PROSITE" id="PS50089">
    <property type="entry name" value="ZF_RING_2"/>
    <property type="match status" value="1"/>
</dbReference>
<evidence type="ECO:0000256" key="3">
    <source>
        <dbReference type="ARBA" id="ARBA00022771"/>
    </source>
</evidence>
<gene>
    <name evidence="9" type="ORF">D8674_038756</name>
</gene>
<dbReference type="EMBL" id="SMOL01000657">
    <property type="protein sequence ID" value="KAB2603978.1"/>
    <property type="molecule type" value="Genomic_DNA"/>
</dbReference>
<keyword evidence="2" id="KW-0479">Metal-binding</keyword>
<dbReference type="PANTHER" id="PTHR46151">
    <property type="entry name" value="NEP1-INTERACTING PROTEIN-LIKE 2"/>
    <property type="match status" value="1"/>
</dbReference>
<dbReference type="SUPFAM" id="SSF57850">
    <property type="entry name" value="RING/U-box"/>
    <property type="match status" value="1"/>
</dbReference>
<dbReference type="PANTHER" id="PTHR46151:SF12">
    <property type="entry name" value="RING_U-BOX SUPERFAMILY PROTEIN"/>
    <property type="match status" value="1"/>
</dbReference>
<keyword evidence="7" id="KW-0812">Transmembrane</keyword>
<reference evidence="9 10" key="2">
    <citation type="submission" date="2019-11" db="EMBL/GenBank/DDBJ databases">
        <title>A de novo genome assembly of a pear dwarfing rootstock.</title>
        <authorList>
            <person name="Wang F."/>
            <person name="Wang J."/>
            <person name="Li S."/>
            <person name="Zhang Y."/>
            <person name="Fang M."/>
            <person name="Ma L."/>
            <person name="Zhao Y."/>
            <person name="Jiang S."/>
        </authorList>
    </citation>
    <scope>NUCLEOTIDE SEQUENCE [LARGE SCALE GENOMIC DNA]</scope>
    <source>
        <strain evidence="9">S2</strain>
        <tissue evidence="9">Leaf</tissue>
    </source>
</reference>
<evidence type="ECO:0000256" key="7">
    <source>
        <dbReference type="SAM" id="Phobius"/>
    </source>
</evidence>
<reference evidence="9 10" key="1">
    <citation type="submission" date="2019-09" db="EMBL/GenBank/DDBJ databases">
        <authorList>
            <person name="Ou C."/>
        </authorList>
    </citation>
    <scope>NUCLEOTIDE SEQUENCE [LARGE SCALE GENOMIC DNA]</scope>
    <source>
        <strain evidence="9">S2</strain>
        <tissue evidence="9">Leaf</tissue>
    </source>
</reference>
<evidence type="ECO:0000256" key="2">
    <source>
        <dbReference type="ARBA" id="ARBA00022723"/>
    </source>
</evidence>
<name>A0A5N5FLD7_9ROSA</name>
<evidence type="ECO:0000256" key="6">
    <source>
        <dbReference type="PROSITE-ProRule" id="PRU00175"/>
    </source>
</evidence>
<accession>A0A5N5FLD7</accession>
<keyword evidence="4" id="KW-0862">Zinc</keyword>
<dbReference type="Gene3D" id="3.30.40.10">
    <property type="entry name" value="Zinc/RING finger domain, C3HC4 (zinc finger)"/>
    <property type="match status" value="1"/>
</dbReference>
<proteinExistence type="predicted"/>
<keyword evidence="3 6" id="KW-0863">Zinc-finger</keyword>
<evidence type="ECO:0000313" key="9">
    <source>
        <dbReference type="EMBL" id="KAB2603978.1"/>
    </source>
</evidence>
<sequence length="251" mass="27219">MSSFCIAHKMMEELFSGLFRATFRSTEVVSLWVLAAIGDSSGGALIQVTKRIVFAAFTCILALGGAVVGAIHGAIKGQTTETGFLNGAGIGGLAGAIAAIQLMDLAVDGELLSKVAFLVGMVNGKVFMEWVSSALLKAYHWQVSNLETAYREISEIYDIGGVKGLSHDCIQKLPQSTFHSSRSSNIIESCSEFCCPICLQEFKDGENARELPICGHTFHMACIDQWLKRQASCPMCRLQVHIKNVVDFRDC</sequence>
<dbReference type="AlphaFoldDB" id="A0A5N5FLD7"/>
<feature type="transmembrane region" description="Helical" evidence="7">
    <location>
        <begin position="52"/>
        <end position="71"/>
    </location>
</feature>